<proteinExistence type="predicted"/>
<protein>
    <submittedName>
        <fullName evidence="1">Uncharacterized protein</fullName>
    </submittedName>
</protein>
<gene>
    <name evidence="1" type="ORF">S03H2_52099</name>
</gene>
<reference evidence="1" key="1">
    <citation type="journal article" date="2014" name="Front. Microbiol.">
        <title>High frequency of phylogenetically diverse reductive dehalogenase-homologous genes in deep subseafloor sedimentary metagenomes.</title>
        <authorList>
            <person name="Kawai M."/>
            <person name="Futagami T."/>
            <person name="Toyoda A."/>
            <person name="Takaki Y."/>
            <person name="Nishi S."/>
            <person name="Hori S."/>
            <person name="Arai W."/>
            <person name="Tsubouchi T."/>
            <person name="Morono Y."/>
            <person name="Uchiyama I."/>
            <person name="Ito T."/>
            <person name="Fujiyama A."/>
            <person name="Inagaki F."/>
            <person name="Takami H."/>
        </authorList>
    </citation>
    <scope>NUCLEOTIDE SEQUENCE</scope>
    <source>
        <strain evidence="1">Expedition CK06-06</strain>
    </source>
</reference>
<dbReference type="AlphaFoldDB" id="X1H2C3"/>
<sequence>MASGFPDWQIRAFTSAENSEQLRVVAGPGEATTSFTQQVKSVLIYNDGVNPVHINFDAAATLLNMILPSKSWFVADLQVTDIHTICAVGHSATVYILGTY</sequence>
<evidence type="ECO:0000313" key="1">
    <source>
        <dbReference type="EMBL" id="GAH63557.1"/>
    </source>
</evidence>
<dbReference type="EMBL" id="BARU01033086">
    <property type="protein sequence ID" value="GAH63557.1"/>
    <property type="molecule type" value="Genomic_DNA"/>
</dbReference>
<comment type="caution">
    <text evidence="1">The sequence shown here is derived from an EMBL/GenBank/DDBJ whole genome shotgun (WGS) entry which is preliminary data.</text>
</comment>
<accession>X1H2C3</accession>
<organism evidence="1">
    <name type="scientific">marine sediment metagenome</name>
    <dbReference type="NCBI Taxonomy" id="412755"/>
    <lineage>
        <taxon>unclassified sequences</taxon>
        <taxon>metagenomes</taxon>
        <taxon>ecological metagenomes</taxon>
    </lineage>
</organism>
<name>X1H2C3_9ZZZZ</name>